<feature type="transmembrane region" description="Helical" evidence="1">
    <location>
        <begin position="212"/>
        <end position="232"/>
    </location>
</feature>
<gene>
    <name evidence="2" type="ORF">LIZ65_12690</name>
</gene>
<sequence>MGKYLQLANSWPVFLFCLVPIIAVILQSLKFISIARKEAKSLGMEDEKIKKVMTNSAVFSILPSLPIIITMAALMPVLGKFIPWLRLSVIGSAMYESMCADLTITSFGFSGLGSTDITIEAWVGVVWVMCIVALVWPLCNVIGLRGYDKGMKKISGPFMGVLAASLFMGMMGIMGIPKFLNFADPVSILVAVVSGISVLILELIAKKTGVKVLSEFSFPLAMILGMASAMIAS</sequence>
<feature type="transmembrane region" description="Helical" evidence="1">
    <location>
        <begin position="186"/>
        <end position="205"/>
    </location>
</feature>
<comment type="caution">
    <text evidence="2">The sequence shown here is derived from an EMBL/GenBank/DDBJ whole genome shotgun (WGS) entry which is preliminary data.</text>
</comment>
<dbReference type="Proteomes" id="UP001299546">
    <property type="component" value="Unassembled WGS sequence"/>
</dbReference>
<reference evidence="2 3" key="1">
    <citation type="submission" date="2021-10" db="EMBL/GenBank/DDBJ databases">
        <title>Collection of gut derived symbiotic bacterial strains cultured from healthy donors.</title>
        <authorList>
            <person name="Lin H."/>
            <person name="Littmann E."/>
            <person name="Kohout C."/>
            <person name="Pamer E.G."/>
        </authorList>
    </citation>
    <scope>NUCLEOTIDE SEQUENCE [LARGE SCALE GENOMIC DNA]</scope>
    <source>
        <strain evidence="2 3">DFI.1.165</strain>
    </source>
</reference>
<feature type="transmembrane region" description="Helical" evidence="1">
    <location>
        <begin position="121"/>
        <end position="144"/>
    </location>
</feature>
<evidence type="ECO:0000313" key="2">
    <source>
        <dbReference type="EMBL" id="MCB7388144.1"/>
    </source>
</evidence>
<dbReference type="InterPro" id="IPR032479">
    <property type="entry name" value="DUF5058"/>
</dbReference>
<evidence type="ECO:0000313" key="3">
    <source>
        <dbReference type="Proteomes" id="UP001299546"/>
    </source>
</evidence>
<keyword evidence="1" id="KW-1133">Transmembrane helix</keyword>
<dbReference type="EMBL" id="JAJCIS010000009">
    <property type="protein sequence ID" value="MCB7388144.1"/>
    <property type="molecule type" value="Genomic_DNA"/>
</dbReference>
<dbReference type="Pfam" id="PF16481">
    <property type="entry name" value="DUF5058"/>
    <property type="match status" value="1"/>
</dbReference>
<feature type="transmembrane region" description="Helical" evidence="1">
    <location>
        <begin position="12"/>
        <end position="35"/>
    </location>
</feature>
<feature type="transmembrane region" description="Helical" evidence="1">
    <location>
        <begin position="56"/>
        <end position="78"/>
    </location>
</feature>
<keyword evidence="1" id="KW-0812">Transmembrane</keyword>
<keyword evidence="1" id="KW-0472">Membrane</keyword>
<evidence type="ECO:0000256" key="1">
    <source>
        <dbReference type="SAM" id="Phobius"/>
    </source>
</evidence>
<keyword evidence="3" id="KW-1185">Reference proteome</keyword>
<dbReference type="RefSeq" id="WP_066730614.1">
    <property type="nucleotide sequence ID" value="NZ_JAJCIQ010000009.1"/>
</dbReference>
<protein>
    <submittedName>
        <fullName evidence="2">DUF5058 family protein</fullName>
    </submittedName>
</protein>
<proteinExistence type="predicted"/>
<feature type="transmembrane region" description="Helical" evidence="1">
    <location>
        <begin position="156"/>
        <end position="180"/>
    </location>
</feature>
<organism evidence="2 3">
    <name type="scientific">Bariatricus massiliensis</name>
    <dbReference type="NCBI Taxonomy" id="1745713"/>
    <lineage>
        <taxon>Bacteria</taxon>
        <taxon>Bacillati</taxon>
        <taxon>Bacillota</taxon>
        <taxon>Clostridia</taxon>
        <taxon>Lachnospirales</taxon>
        <taxon>Lachnospiraceae</taxon>
        <taxon>Bariatricus</taxon>
    </lineage>
</organism>
<accession>A0ABS8DJ05</accession>
<name>A0ABS8DJ05_9FIRM</name>